<dbReference type="VEuPathDB" id="MicrosporidiaDB:VICG_00434"/>
<name>L2GQU4_VITCO</name>
<protein>
    <recommendedName>
        <fullName evidence="3">PUM-HD domain-containing protein</fullName>
    </recommendedName>
</protein>
<evidence type="ECO:0000313" key="2">
    <source>
        <dbReference type="Proteomes" id="UP000011082"/>
    </source>
</evidence>
<organism evidence="1 2">
    <name type="scientific">Vittaforma corneae (strain ATCC 50505)</name>
    <name type="common">Microsporidian parasite</name>
    <name type="synonym">Nosema corneum</name>
    <dbReference type="NCBI Taxonomy" id="993615"/>
    <lineage>
        <taxon>Eukaryota</taxon>
        <taxon>Fungi</taxon>
        <taxon>Fungi incertae sedis</taxon>
        <taxon>Microsporidia</taxon>
        <taxon>Nosematidae</taxon>
        <taxon>Vittaforma</taxon>
    </lineage>
</organism>
<dbReference type="RefSeq" id="XP_007603887.1">
    <property type="nucleotide sequence ID" value="XM_007603825.1"/>
</dbReference>
<dbReference type="InParanoid" id="L2GQU4"/>
<keyword evidence="2" id="KW-1185">Reference proteome</keyword>
<dbReference type="SUPFAM" id="SSF48371">
    <property type="entry name" value="ARM repeat"/>
    <property type="match status" value="1"/>
</dbReference>
<reference evidence="2" key="1">
    <citation type="submission" date="2011-05" db="EMBL/GenBank/DDBJ databases">
        <title>The genome sequence of Vittaforma corneae strain ATCC 50505.</title>
        <authorList>
            <consortium name="The Broad Institute Genome Sequencing Platform"/>
            <person name="Cuomo C."/>
            <person name="Didier E."/>
            <person name="Bowers L."/>
            <person name="Young S.K."/>
            <person name="Zeng Q."/>
            <person name="Gargeya S."/>
            <person name="Fitzgerald M."/>
            <person name="Haas B."/>
            <person name="Abouelleil A."/>
            <person name="Alvarado L."/>
            <person name="Arachchi H.M."/>
            <person name="Berlin A."/>
            <person name="Chapman S.B."/>
            <person name="Gearin G."/>
            <person name="Goldberg J."/>
            <person name="Griggs A."/>
            <person name="Gujja S."/>
            <person name="Hansen M."/>
            <person name="Heiman D."/>
            <person name="Howarth C."/>
            <person name="Larimer J."/>
            <person name="Lui A."/>
            <person name="MacDonald P.J.P."/>
            <person name="McCowen C."/>
            <person name="Montmayeur A."/>
            <person name="Murphy C."/>
            <person name="Neiman D."/>
            <person name="Pearson M."/>
            <person name="Priest M."/>
            <person name="Roberts A."/>
            <person name="Saif S."/>
            <person name="Shea T."/>
            <person name="Sisk P."/>
            <person name="Stolte C."/>
            <person name="Sykes S."/>
            <person name="Wortman J."/>
            <person name="Nusbaum C."/>
            <person name="Birren B."/>
        </authorList>
    </citation>
    <scope>NUCLEOTIDE SEQUENCE [LARGE SCALE GENOMIC DNA]</scope>
    <source>
        <strain evidence="2">ATCC 50505</strain>
    </source>
</reference>
<evidence type="ECO:0000313" key="1">
    <source>
        <dbReference type="EMBL" id="ELA42682.1"/>
    </source>
</evidence>
<dbReference type="HOGENOM" id="CLU_051716_0_0_1"/>
<dbReference type="Gene3D" id="1.25.10.10">
    <property type="entry name" value="Leucine-rich Repeat Variant"/>
    <property type="match status" value="1"/>
</dbReference>
<dbReference type="OrthoDB" id="2191363at2759"/>
<evidence type="ECO:0008006" key="3">
    <source>
        <dbReference type="Google" id="ProtNLM"/>
    </source>
</evidence>
<proteinExistence type="predicted"/>
<accession>L2GQU4</accession>
<dbReference type="InterPro" id="IPR011989">
    <property type="entry name" value="ARM-like"/>
</dbReference>
<sequence>MNLTVEQPSKIIELREIKLDESNTELYSSEISLNFYGMNSDMFEISKKKSLEGYVENEVLRDAIQMKIKSRTTQEECFGFRTYLLSSKFILESLKNDIRVGRFKVEDASVIVYFVTVNDAISFYHQYFSLVKMSFLRERLFETLIDNSEEQYSTGHNNRMTRIQYCAKVEQVRHSVSSENSLIYDFKPFISQVENEKEDNSNMTEDEFYSRIEFFNRMKGLYSKSEIKKLNTTQKNEECTTEEYEGRLDLIFMNAKELAVGSITNVIMQTKIKEMTEDQICELIRCFGNDISVICATKYGAYTIQTLILACSTEKTQSLICKYFGENGKYLFCHEIGNYSIQRILLFNEKYILGLIRSYLKTIMENKLGIKVLKRCLGLLKDRNGMLKDEIMKIKSKENAKTCEEILNLLN</sequence>
<gene>
    <name evidence="1" type="ORF">VICG_00434</name>
</gene>
<dbReference type="InterPro" id="IPR016024">
    <property type="entry name" value="ARM-type_fold"/>
</dbReference>
<dbReference type="AlphaFoldDB" id="L2GQU4"/>
<dbReference type="Proteomes" id="UP000011082">
    <property type="component" value="Unassembled WGS sequence"/>
</dbReference>
<dbReference type="GeneID" id="19881152"/>
<dbReference type="EMBL" id="JH370131">
    <property type="protein sequence ID" value="ELA42682.1"/>
    <property type="molecule type" value="Genomic_DNA"/>
</dbReference>
<dbReference type="OMA" id="KFLITHE"/>